<name>A0A1B4PZQ4_BURCE</name>
<dbReference type="EMBL" id="CP013444">
    <property type="protein sequence ID" value="AOK19385.1"/>
    <property type="molecule type" value="Genomic_DNA"/>
</dbReference>
<protein>
    <submittedName>
        <fullName evidence="1">Uncharacterized protein</fullName>
    </submittedName>
</protein>
<organism evidence="1 2">
    <name type="scientific">Burkholderia cepacia</name>
    <name type="common">Pseudomonas cepacia</name>
    <dbReference type="NCBI Taxonomy" id="292"/>
    <lineage>
        <taxon>Bacteria</taxon>
        <taxon>Pseudomonadati</taxon>
        <taxon>Pseudomonadota</taxon>
        <taxon>Betaproteobacteria</taxon>
        <taxon>Burkholderiales</taxon>
        <taxon>Burkholderiaceae</taxon>
        <taxon>Burkholderia</taxon>
        <taxon>Burkholderia cepacia complex</taxon>
    </lineage>
</organism>
<dbReference type="Proteomes" id="UP000094776">
    <property type="component" value="Chromosome 2"/>
</dbReference>
<sequence>MLSFPTRLVFDIQEFDGRAGVVAAVQFATQTRRFFEAAHVKSERDKGIVLMLIEGYVDRLLDASFDCYDIAVKQCLSLRDGYPRARTAVRARLIGILSID</sequence>
<dbReference type="AlphaFoldDB" id="A0A1B4PZQ4"/>
<gene>
    <name evidence="1" type="ORF">WT26_26105</name>
</gene>
<evidence type="ECO:0000313" key="2">
    <source>
        <dbReference type="Proteomes" id="UP000094776"/>
    </source>
</evidence>
<accession>A0A1B4PZQ4</accession>
<evidence type="ECO:0000313" key="1">
    <source>
        <dbReference type="EMBL" id="AOK19385.1"/>
    </source>
</evidence>
<reference evidence="1 2" key="1">
    <citation type="submission" date="2015-12" db="EMBL/GenBank/DDBJ databases">
        <title>Diversity of Burkholderia near neighbor genomes.</title>
        <authorList>
            <person name="Sahl J."/>
            <person name="Wagner D."/>
            <person name="Keim P."/>
        </authorList>
    </citation>
    <scope>NUCLEOTIDE SEQUENCE [LARGE SCALE GENOMIC DNA]</scope>
    <source>
        <strain evidence="1 2">MSMB1184WGS</strain>
    </source>
</reference>
<proteinExistence type="predicted"/>